<evidence type="ECO:0000313" key="3">
    <source>
        <dbReference type="RefSeq" id="XP_012880508.1"/>
    </source>
</evidence>
<evidence type="ECO:0000256" key="1">
    <source>
        <dbReference type="SAM" id="MobiDB-lite"/>
    </source>
</evidence>
<dbReference type="GeneID" id="105992231"/>
<protein>
    <submittedName>
        <fullName evidence="3">cGMP-inhibited 3',5'-cyclic phosphodiesterase A-like</fullName>
    </submittedName>
</protein>
<reference evidence="3" key="1">
    <citation type="submission" date="2025-08" db="UniProtKB">
        <authorList>
            <consortium name="RefSeq"/>
        </authorList>
    </citation>
    <scope>IDENTIFICATION</scope>
    <source>
        <tissue evidence="3">Kidney</tissue>
    </source>
</reference>
<dbReference type="Proteomes" id="UP000081671">
    <property type="component" value="Unplaced"/>
</dbReference>
<dbReference type="InParanoid" id="A0A1S3FVB3"/>
<proteinExistence type="predicted"/>
<accession>A0A1S3FVB3</accession>
<feature type="region of interest" description="Disordered" evidence="1">
    <location>
        <begin position="118"/>
        <end position="143"/>
    </location>
</feature>
<name>A0A1S3FVB3_DIPOR</name>
<feature type="region of interest" description="Disordered" evidence="1">
    <location>
        <begin position="1"/>
        <end position="20"/>
    </location>
</feature>
<organism evidence="2 3">
    <name type="scientific">Dipodomys ordii</name>
    <name type="common">Ord's kangaroo rat</name>
    <dbReference type="NCBI Taxonomy" id="10020"/>
    <lineage>
        <taxon>Eukaryota</taxon>
        <taxon>Metazoa</taxon>
        <taxon>Chordata</taxon>
        <taxon>Craniata</taxon>
        <taxon>Vertebrata</taxon>
        <taxon>Euteleostomi</taxon>
        <taxon>Mammalia</taxon>
        <taxon>Eutheria</taxon>
        <taxon>Euarchontoglires</taxon>
        <taxon>Glires</taxon>
        <taxon>Rodentia</taxon>
        <taxon>Castorimorpha</taxon>
        <taxon>Heteromyidae</taxon>
        <taxon>Dipodomyinae</taxon>
        <taxon>Dipodomys</taxon>
    </lineage>
</organism>
<evidence type="ECO:0000313" key="2">
    <source>
        <dbReference type="Proteomes" id="UP000081671"/>
    </source>
</evidence>
<gene>
    <name evidence="3" type="primary">LOC105992231</name>
</gene>
<dbReference type="AlphaFoldDB" id="A0A1S3FVB3"/>
<sequence>MGQPEWEHKRGPRGSQSSGTSITVDIAVMGEAHGLITDLLADPSLPPSVCTSLRAVSNLLSTQLTFQAVHRPRAGPLLAFGDYACSDSEESTDKDKLAVPKRLRKSLPPGLLRRVSSTWTTTTSATGLPTLEPAPVRRDQGSSSTKHVLEVCSI</sequence>
<dbReference type="RefSeq" id="XP_012880508.1">
    <property type="nucleotide sequence ID" value="XM_013025054.1"/>
</dbReference>
<dbReference type="KEGG" id="dord:105992231"/>
<dbReference type="OrthoDB" id="546632at2759"/>
<keyword evidence="2" id="KW-1185">Reference proteome</keyword>